<dbReference type="OrthoDB" id="1376832at2"/>
<organism evidence="2 3">
    <name type="scientific">Flavobacterium zepuense</name>
    <dbReference type="NCBI Taxonomy" id="2593302"/>
    <lineage>
        <taxon>Bacteria</taxon>
        <taxon>Pseudomonadati</taxon>
        <taxon>Bacteroidota</taxon>
        <taxon>Flavobacteriia</taxon>
        <taxon>Flavobacteriales</taxon>
        <taxon>Flavobacteriaceae</taxon>
        <taxon>Flavobacterium</taxon>
    </lineage>
</organism>
<accession>A0A552UXW7</accession>
<protein>
    <recommendedName>
        <fullName evidence="4">YtxH domain-containing protein</fullName>
    </recommendedName>
</protein>
<gene>
    <name evidence="2" type="ORF">FMM05_14985</name>
</gene>
<sequence>MSNKKLILGIAAGAAVLAGAAVVLSRKRSQKKYEARIEEAKSNFRGKLNELQRKAQKEYKNASSETGEIVNAAKDRAAEWVKASRA</sequence>
<keyword evidence="3" id="KW-1185">Reference proteome</keyword>
<dbReference type="Proteomes" id="UP000320643">
    <property type="component" value="Unassembled WGS sequence"/>
</dbReference>
<name>A0A552UXW7_9FLAO</name>
<evidence type="ECO:0000313" key="3">
    <source>
        <dbReference type="Proteomes" id="UP000320643"/>
    </source>
</evidence>
<comment type="caution">
    <text evidence="2">The sequence shown here is derived from an EMBL/GenBank/DDBJ whole genome shotgun (WGS) entry which is preliminary data.</text>
</comment>
<evidence type="ECO:0000313" key="2">
    <source>
        <dbReference type="EMBL" id="TRW23000.1"/>
    </source>
</evidence>
<dbReference type="AlphaFoldDB" id="A0A552UXW7"/>
<reference evidence="2 3" key="1">
    <citation type="submission" date="2019-07" db="EMBL/GenBank/DDBJ databases">
        <title>Flavobacterium sp. nov., isolated from glacier ice.</title>
        <authorList>
            <person name="Liu Q."/>
            <person name="Xin Y.-H."/>
        </authorList>
    </citation>
    <scope>NUCLEOTIDE SEQUENCE [LARGE SCALE GENOMIC DNA]</scope>
    <source>
        <strain evidence="2 3">ZT4R6</strain>
    </source>
</reference>
<keyword evidence="1" id="KW-0175">Coiled coil</keyword>
<proteinExistence type="predicted"/>
<evidence type="ECO:0008006" key="4">
    <source>
        <dbReference type="Google" id="ProtNLM"/>
    </source>
</evidence>
<evidence type="ECO:0000256" key="1">
    <source>
        <dbReference type="SAM" id="Coils"/>
    </source>
</evidence>
<dbReference type="EMBL" id="VJVZ01000010">
    <property type="protein sequence ID" value="TRW23000.1"/>
    <property type="molecule type" value="Genomic_DNA"/>
</dbReference>
<feature type="coiled-coil region" evidence="1">
    <location>
        <begin position="30"/>
        <end position="65"/>
    </location>
</feature>
<dbReference type="RefSeq" id="WP_143374215.1">
    <property type="nucleotide sequence ID" value="NZ_VJVZ01000010.1"/>
</dbReference>